<sequence>MKKQEELNFKRNNFKTEVNEKQSIKENSEKNVGSKMVTEKYNPLDWVRQNTNIKNSNTFKLEGNGKGHDKSVFEKKQDMLASEKKQFEP</sequence>
<gene>
    <name evidence="2" type="primary">ORF149985</name>
</gene>
<dbReference type="AlphaFoldDB" id="A0A0B7AY44"/>
<evidence type="ECO:0000313" key="2">
    <source>
        <dbReference type="EMBL" id="CEK85743.1"/>
    </source>
</evidence>
<feature type="compositionally biased region" description="Basic and acidic residues" evidence="1">
    <location>
        <begin position="63"/>
        <end position="89"/>
    </location>
</feature>
<feature type="region of interest" description="Disordered" evidence="1">
    <location>
        <begin position="57"/>
        <end position="89"/>
    </location>
</feature>
<name>A0A0B7AY44_9EUPU</name>
<protein>
    <submittedName>
        <fullName evidence="2">Uncharacterized protein</fullName>
    </submittedName>
</protein>
<feature type="non-terminal residue" evidence="2">
    <location>
        <position position="89"/>
    </location>
</feature>
<dbReference type="EMBL" id="HACG01038878">
    <property type="protein sequence ID" value="CEK85743.1"/>
    <property type="molecule type" value="Transcribed_RNA"/>
</dbReference>
<organism evidence="2">
    <name type="scientific">Arion vulgaris</name>
    <dbReference type="NCBI Taxonomy" id="1028688"/>
    <lineage>
        <taxon>Eukaryota</taxon>
        <taxon>Metazoa</taxon>
        <taxon>Spiralia</taxon>
        <taxon>Lophotrochozoa</taxon>
        <taxon>Mollusca</taxon>
        <taxon>Gastropoda</taxon>
        <taxon>Heterobranchia</taxon>
        <taxon>Euthyneura</taxon>
        <taxon>Panpulmonata</taxon>
        <taxon>Eupulmonata</taxon>
        <taxon>Stylommatophora</taxon>
        <taxon>Helicina</taxon>
        <taxon>Arionoidea</taxon>
        <taxon>Arionidae</taxon>
        <taxon>Arion</taxon>
    </lineage>
</organism>
<reference evidence="2" key="1">
    <citation type="submission" date="2014-12" db="EMBL/GenBank/DDBJ databases">
        <title>Insight into the proteome of Arion vulgaris.</title>
        <authorList>
            <person name="Aradska J."/>
            <person name="Bulat T."/>
            <person name="Smidak R."/>
            <person name="Sarate P."/>
            <person name="Gangsoo J."/>
            <person name="Sialana F."/>
            <person name="Bilban M."/>
            <person name="Lubec G."/>
        </authorList>
    </citation>
    <scope>NUCLEOTIDE SEQUENCE</scope>
    <source>
        <tissue evidence="2">Skin</tissue>
    </source>
</reference>
<evidence type="ECO:0000256" key="1">
    <source>
        <dbReference type="SAM" id="MobiDB-lite"/>
    </source>
</evidence>
<proteinExistence type="predicted"/>
<accession>A0A0B7AY44</accession>